<reference evidence="10 11" key="1">
    <citation type="submission" date="2015-05" db="EMBL/GenBank/DDBJ databases">
        <title>Draft genome sequence of Lampropedia sp. CT6, isolated from the microbial mat of a hot water spring, located at Manikaran, India.</title>
        <authorList>
            <person name="Tripathi C."/>
            <person name="Rani P."/>
            <person name="Mahato N.K."/>
            <person name="Lal R."/>
        </authorList>
    </citation>
    <scope>NUCLEOTIDE SEQUENCE [LARGE SCALE GENOMIC DNA]</scope>
    <source>
        <strain evidence="10 11">CT6</strain>
    </source>
</reference>
<comment type="similarity">
    <text evidence="1 7">Belongs to the nitroreductase family.</text>
</comment>
<accession>A0A0U1PYC8</accession>
<evidence type="ECO:0000256" key="4">
    <source>
        <dbReference type="ARBA" id="ARBA00022857"/>
    </source>
</evidence>
<dbReference type="InterPro" id="IPR052530">
    <property type="entry name" value="NAD(P)H_nitroreductase"/>
</dbReference>
<evidence type="ECO:0000313" key="10">
    <source>
        <dbReference type="EMBL" id="KKW67471.1"/>
    </source>
</evidence>
<dbReference type="Pfam" id="PF00881">
    <property type="entry name" value="Nitroreductase"/>
    <property type="match status" value="1"/>
</dbReference>
<dbReference type="InterPro" id="IPR029479">
    <property type="entry name" value="Nitroreductase"/>
</dbReference>
<feature type="binding site" description="in other chain" evidence="8">
    <location>
        <begin position="22"/>
        <end position="24"/>
    </location>
    <ligand>
        <name>FMN</name>
        <dbReference type="ChEBI" id="CHEBI:58210"/>
        <note>ligand shared between dimeric partners</note>
    </ligand>
</feature>
<comment type="caution">
    <text evidence="10">The sequence shown here is derived from an EMBL/GenBank/DDBJ whole genome shotgun (WGS) entry which is preliminary data.</text>
</comment>
<evidence type="ECO:0000256" key="8">
    <source>
        <dbReference type="PIRSR" id="PIRSR000232-1"/>
    </source>
</evidence>
<feature type="binding site" description="in other chain" evidence="8">
    <location>
        <begin position="144"/>
        <end position="146"/>
    </location>
    <ligand>
        <name>FMN</name>
        <dbReference type="ChEBI" id="CHEBI:58210"/>
        <note>ligand shared between dimeric partners</note>
    </ligand>
</feature>
<dbReference type="Gene3D" id="3.40.109.10">
    <property type="entry name" value="NADH Oxidase"/>
    <property type="match status" value="1"/>
</dbReference>
<dbReference type="PANTHER" id="PTHR43821:SF1">
    <property type="entry name" value="NAD(P)H NITROREDUCTASE YDJA-RELATED"/>
    <property type="match status" value="1"/>
</dbReference>
<keyword evidence="6 7" id="KW-0520">NAD</keyword>
<evidence type="ECO:0000259" key="9">
    <source>
        <dbReference type="Pfam" id="PF00881"/>
    </source>
</evidence>
<evidence type="ECO:0000256" key="1">
    <source>
        <dbReference type="ARBA" id="ARBA00007118"/>
    </source>
</evidence>
<gene>
    <name evidence="10" type="ORF">AAV94_11480</name>
</gene>
<dbReference type="PATRIC" id="fig|1610491.3.peg.2458"/>
<dbReference type="PANTHER" id="PTHR43821">
    <property type="entry name" value="NAD(P)H NITROREDUCTASE YDJA-RELATED"/>
    <property type="match status" value="1"/>
</dbReference>
<evidence type="ECO:0000256" key="3">
    <source>
        <dbReference type="ARBA" id="ARBA00022643"/>
    </source>
</evidence>
<keyword evidence="3 7" id="KW-0288">FMN</keyword>
<dbReference type="SUPFAM" id="SSF55469">
    <property type="entry name" value="FMN-dependent nitroreductase-like"/>
    <property type="match status" value="1"/>
</dbReference>
<feature type="domain" description="Nitroreductase" evidence="9">
    <location>
        <begin position="21"/>
        <end position="174"/>
    </location>
</feature>
<evidence type="ECO:0000256" key="5">
    <source>
        <dbReference type="ARBA" id="ARBA00023002"/>
    </source>
</evidence>
<dbReference type="GO" id="GO:0016491">
    <property type="term" value="F:oxidoreductase activity"/>
    <property type="evidence" value="ECO:0007669"/>
    <property type="project" value="UniProtKB-UniRule"/>
</dbReference>
<keyword evidence="2 7" id="KW-0285">Flavoprotein</keyword>
<evidence type="ECO:0000256" key="7">
    <source>
        <dbReference type="PIRNR" id="PIRNR000232"/>
    </source>
</evidence>
<evidence type="ECO:0000256" key="2">
    <source>
        <dbReference type="ARBA" id="ARBA00022630"/>
    </source>
</evidence>
<evidence type="ECO:0000256" key="6">
    <source>
        <dbReference type="ARBA" id="ARBA00023027"/>
    </source>
</evidence>
<dbReference type="EC" id="1.-.-.-" evidence="7"/>
<dbReference type="Proteomes" id="UP000050580">
    <property type="component" value="Unassembled WGS sequence"/>
</dbReference>
<keyword evidence="5 7" id="KW-0560">Oxidoreductase</keyword>
<dbReference type="STRING" id="1610491.AAV94_11480"/>
<proteinExistence type="inferred from homology"/>
<dbReference type="PIRSF" id="PIRSF000232">
    <property type="entry name" value="YdjA"/>
    <property type="match status" value="1"/>
</dbReference>
<dbReference type="InterPro" id="IPR026021">
    <property type="entry name" value="YdjA-like"/>
</dbReference>
<organism evidence="10 11">
    <name type="scientific">Lampropedia cohaerens</name>
    <dbReference type="NCBI Taxonomy" id="1610491"/>
    <lineage>
        <taxon>Bacteria</taxon>
        <taxon>Pseudomonadati</taxon>
        <taxon>Pseudomonadota</taxon>
        <taxon>Betaproteobacteria</taxon>
        <taxon>Burkholderiales</taxon>
        <taxon>Comamonadaceae</taxon>
        <taxon>Lampropedia</taxon>
    </lineage>
</organism>
<name>A0A0U1PYC8_9BURK</name>
<protein>
    <recommendedName>
        <fullName evidence="7">Putative NAD(P)H nitroreductase</fullName>
        <ecNumber evidence="7">1.-.-.-</ecNumber>
    </recommendedName>
</protein>
<keyword evidence="11" id="KW-1185">Reference proteome</keyword>
<dbReference type="RefSeq" id="WP_046742402.1">
    <property type="nucleotide sequence ID" value="NZ_LBNQ01000033.1"/>
</dbReference>
<dbReference type="EMBL" id="LBNQ01000033">
    <property type="protein sequence ID" value="KKW67471.1"/>
    <property type="molecule type" value="Genomic_DNA"/>
</dbReference>
<dbReference type="InterPro" id="IPR000415">
    <property type="entry name" value="Nitroreductase-like"/>
</dbReference>
<keyword evidence="4 7" id="KW-0521">NADP</keyword>
<sequence length="198" mass="21267">MSESVLEAVTSSAHVVRALLARRSAWPLGAPAPDDAALRQILQAAACAPDHGQLTPWRAQYVRDDARHALLQRVLAHPLAQSQEALALHGKYTAKLTTAPLVLVLAARVQEHPKVPEFEQLLSCGAAAMNMLNAACLLGFHGFWSSTPGLLGQLLKEVMGFAPTDHMLGLLNLGTAVQKQAVPAQRPAPEVFAKQWQP</sequence>
<feature type="binding site" evidence="8">
    <location>
        <position position="51"/>
    </location>
    <ligand>
        <name>FMN</name>
        <dbReference type="ChEBI" id="CHEBI:58210"/>
        <note>ligand shared between dimeric partners</note>
    </ligand>
</feature>
<dbReference type="AlphaFoldDB" id="A0A0U1PYC8"/>
<evidence type="ECO:0000313" key="11">
    <source>
        <dbReference type="Proteomes" id="UP000050580"/>
    </source>
</evidence>
<comment type="cofactor">
    <cofactor evidence="8">
        <name>FMN</name>
        <dbReference type="ChEBI" id="CHEBI:58210"/>
    </cofactor>
    <text evidence="8">Binds 1 FMN per subunit.</text>
</comment>